<accession>A0A413EFP9</accession>
<dbReference type="AlphaFoldDB" id="A0A413EFP9"/>
<comment type="caution">
    <text evidence="2">The sequence shown here is derived from an EMBL/GenBank/DDBJ whole genome shotgun (WGS) entry which is preliminary data.</text>
</comment>
<evidence type="ECO:0000256" key="1">
    <source>
        <dbReference type="SAM" id="Phobius"/>
    </source>
</evidence>
<keyword evidence="1" id="KW-0812">Transmembrane</keyword>
<dbReference type="Proteomes" id="UP000286031">
    <property type="component" value="Unassembled WGS sequence"/>
</dbReference>
<reference evidence="2 3" key="1">
    <citation type="submission" date="2018-08" db="EMBL/GenBank/DDBJ databases">
        <title>A genome reference for cultivated species of the human gut microbiota.</title>
        <authorList>
            <person name="Zou Y."/>
            <person name="Xue W."/>
            <person name="Luo G."/>
        </authorList>
    </citation>
    <scope>NUCLEOTIDE SEQUENCE [LARGE SCALE GENOMIC DNA]</scope>
    <source>
        <strain evidence="2 3">AF04-46</strain>
    </source>
</reference>
<protein>
    <submittedName>
        <fullName evidence="2">Uncharacterized protein</fullName>
    </submittedName>
</protein>
<evidence type="ECO:0000313" key="3">
    <source>
        <dbReference type="Proteomes" id="UP000286031"/>
    </source>
</evidence>
<keyword evidence="1" id="KW-1133">Transmembrane helix</keyword>
<feature type="transmembrane region" description="Helical" evidence="1">
    <location>
        <begin position="6"/>
        <end position="27"/>
    </location>
</feature>
<sequence>MENITLFASIVIIVFGVLQIILFFKLWGMTSNVKRIKDNIINGTDVSFESAKKELLAGNPDKAFEIYNRCFINDIFVIYKEVTAGEMSDKYITEEYISKYQDKCNLYKKELSKLGGNYSIDFSRFDTVDKLRSILS</sequence>
<proteinExistence type="predicted"/>
<dbReference type="EMBL" id="QSBI01000051">
    <property type="protein sequence ID" value="RGX05661.1"/>
    <property type="molecule type" value="Genomic_DNA"/>
</dbReference>
<evidence type="ECO:0000313" key="2">
    <source>
        <dbReference type="EMBL" id="RGX05661.1"/>
    </source>
</evidence>
<dbReference type="RefSeq" id="WP_117515405.1">
    <property type="nucleotide sequence ID" value="NZ_JAQCPI010000059.1"/>
</dbReference>
<organism evidence="2 3">
    <name type="scientific">Bacteroides ovatus</name>
    <dbReference type="NCBI Taxonomy" id="28116"/>
    <lineage>
        <taxon>Bacteria</taxon>
        <taxon>Pseudomonadati</taxon>
        <taxon>Bacteroidota</taxon>
        <taxon>Bacteroidia</taxon>
        <taxon>Bacteroidales</taxon>
        <taxon>Bacteroidaceae</taxon>
        <taxon>Bacteroides</taxon>
    </lineage>
</organism>
<gene>
    <name evidence="2" type="ORF">DWV35_24655</name>
</gene>
<keyword evidence="1" id="KW-0472">Membrane</keyword>
<name>A0A413EFP9_BACOV</name>